<dbReference type="InterPro" id="IPR022496">
    <property type="entry name" value="T6A_TsaB"/>
</dbReference>
<reference evidence="2" key="1">
    <citation type="submission" date="2018-05" db="EMBL/GenBank/DDBJ databases">
        <authorList>
            <person name="Lanie J.A."/>
            <person name="Ng W.-L."/>
            <person name="Kazmierczak K.M."/>
            <person name="Andrzejewski T.M."/>
            <person name="Davidsen T.M."/>
            <person name="Wayne K.J."/>
            <person name="Tettelin H."/>
            <person name="Glass J.I."/>
            <person name="Rusch D."/>
            <person name="Podicherti R."/>
            <person name="Tsui H.-C.T."/>
            <person name="Winkler M.E."/>
        </authorList>
    </citation>
    <scope>NUCLEOTIDE SEQUENCE</scope>
</reference>
<dbReference type="AlphaFoldDB" id="A0A382VN78"/>
<dbReference type="Gene3D" id="3.30.420.40">
    <property type="match status" value="2"/>
</dbReference>
<dbReference type="InterPro" id="IPR000905">
    <property type="entry name" value="Gcp-like_dom"/>
</dbReference>
<name>A0A382VN78_9ZZZZ</name>
<sequence>MNILSIESASTVCGVALFINNRLINMDEIDKSRIHGKRLPVSIHKLLSTHALEVNHLDAIAVSSGPGSYTGLRIGMSLAKGLATVAKIPIIPVPTLHAMNVGISQKRKSYWVLLHSHKDKVFAQRFFSGKAVSEIEFEIFRSNRYDILYGFNLQTVCSELNYYNTPPSARYVGEIAIKNFDEWSNVNIDAITLNYITNFNIVNNQSL</sequence>
<dbReference type="Pfam" id="PF00814">
    <property type="entry name" value="TsaD"/>
    <property type="match status" value="1"/>
</dbReference>
<feature type="domain" description="Gcp-like" evidence="1">
    <location>
        <begin position="32"/>
        <end position="103"/>
    </location>
</feature>
<dbReference type="PANTHER" id="PTHR11735">
    <property type="entry name" value="TRNA N6-ADENOSINE THREONYLCARBAMOYLTRANSFERASE"/>
    <property type="match status" value="1"/>
</dbReference>
<dbReference type="GO" id="GO:0002949">
    <property type="term" value="P:tRNA threonylcarbamoyladenosine modification"/>
    <property type="evidence" value="ECO:0007669"/>
    <property type="project" value="InterPro"/>
</dbReference>
<dbReference type="EMBL" id="UINC01153324">
    <property type="protein sequence ID" value="SVD47982.1"/>
    <property type="molecule type" value="Genomic_DNA"/>
</dbReference>
<organism evidence="2">
    <name type="scientific">marine metagenome</name>
    <dbReference type="NCBI Taxonomy" id="408172"/>
    <lineage>
        <taxon>unclassified sequences</taxon>
        <taxon>metagenomes</taxon>
        <taxon>ecological metagenomes</taxon>
    </lineage>
</organism>
<dbReference type="NCBIfam" id="TIGR03725">
    <property type="entry name" value="T6A_YeaZ"/>
    <property type="match status" value="1"/>
</dbReference>
<accession>A0A382VN78</accession>
<dbReference type="SUPFAM" id="SSF53067">
    <property type="entry name" value="Actin-like ATPase domain"/>
    <property type="match status" value="1"/>
</dbReference>
<protein>
    <recommendedName>
        <fullName evidence="1">Gcp-like domain-containing protein</fullName>
    </recommendedName>
</protein>
<dbReference type="CDD" id="cd24032">
    <property type="entry name" value="ASKHA_NBD_TsaB"/>
    <property type="match status" value="1"/>
</dbReference>
<dbReference type="InterPro" id="IPR043129">
    <property type="entry name" value="ATPase_NBD"/>
</dbReference>
<proteinExistence type="predicted"/>
<evidence type="ECO:0000313" key="2">
    <source>
        <dbReference type="EMBL" id="SVD47982.1"/>
    </source>
</evidence>
<gene>
    <name evidence="2" type="ORF">METZ01_LOCUS400836</name>
</gene>
<dbReference type="GO" id="GO:0005829">
    <property type="term" value="C:cytosol"/>
    <property type="evidence" value="ECO:0007669"/>
    <property type="project" value="TreeGrafter"/>
</dbReference>
<dbReference type="PANTHER" id="PTHR11735:SF11">
    <property type="entry name" value="TRNA THREONYLCARBAMOYLADENOSINE BIOSYNTHESIS PROTEIN TSAB"/>
    <property type="match status" value="1"/>
</dbReference>
<evidence type="ECO:0000259" key="1">
    <source>
        <dbReference type="Pfam" id="PF00814"/>
    </source>
</evidence>